<dbReference type="InterPro" id="IPR001608">
    <property type="entry name" value="Ala_racemase_N"/>
</dbReference>
<dbReference type="AlphaFoldDB" id="A0A381RXQ8"/>
<dbReference type="Gene3D" id="2.40.37.20">
    <property type="entry name" value="D-serine dehydratase-like domain"/>
    <property type="match status" value="1"/>
</dbReference>
<dbReference type="PANTHER" id="PTHR28004">
    <property type="entry name" value="ZGC:162816-RELATED"/>
    <property type="match status" value="1"/>
</dbReference>
<dbReference type="Pfam" id="PF01168">
    <property type="entry name" value="Ala_racemase_N"/>
    <property type="match status" value="1"/>
</dbReference>
<dbReference type="GO" id="GO:0036088">
    <property type="term" value="P:D-serine catabolic process"/>
    <property type="evidence" value="ECO:0007669"/>
    <property type="project" value="TreeGrafter"/>
</dbReference>
<evidence type="ECO:0000259" key="3">
    <source>
        <dbReference type="SMART" id="SM01119"/>
    </source>
</evidence>
<evidence type="ECO:0000313" key="4">
    <source>
        <dbReference type="EMBL" id="SUZ96622.1"/>
    </source>
</evidence>
<name>A0A381RXQ8_9ZZZZ</name>
<dbReference type="SUPFAM" id="SSF51419">
    <property type="entry name" value="PLP-binding barrel"/>
    <property type="match status" value="1"/>
</dbReference>
<feature type="domain" description="D-serine dehydratase-like" evidence="3">
    <location>
        <begin position="263"/>
        <end position="353"/>
    </location>
</feature>
<gene>
    <name evidence="4" type="ORF">METZ01_LOCUS49476</name>
</gene>
<dbReference type="Gene3D" id="3.20.20.10">
    <property type="entry name" value="Alanine racemase"/>
    <property type="match status" value="1"/>
</dbReference>
<sequence length="370" mass="41016">MITSQDYSIVDPDSLETPAMLLFQDMMDHNIRSVCEVVGGGQNLITHVKTHKSEAVARKQVEVGIDGFKCATLKELAMVLQAGARKAILSYPQVQKRKIERLCDLTSSYPDAWVATIVSTPFHLDVLATVAARRKQTLCAMLDLDVGMHRTGIGFGLDAAKLYRKIDADQFLHPSGFHLYDGHDNFSDVVQREAAAQRNIDSLQEFKQQIESAGMLVPCVVAGGSFSFAYYARTEGMYGSPGTFIYWDIGYSTAMPDMPFRWAALILTQVVDRHPDAGTITTDLGSKGISSDLPVEERAYLLDQDKAQFIQQSEEHGVFRIPGKLPRVGDYLLAVPGHICPTTIRYPGIHVIDTAGEVIDYYLHTARDRL</sequence>
<dbReference type="SMART" id="SM01119">
    <property type="entry name" value="D-ser_dehydrat"/>
    <property type="match status" value="1"/>
</dbReference>
<dbReference type="InterPro" id="IPR051466">
    <property type="entry name" value="D-amino_acid_metab_enzyme"/>
</dbReference>
<keyword evidence="2" id="KW-0456">Lyase</keyword>
<dbReference type="EMBL" id="UINC01002432">
    <property type="protein sequence ID" value="SUZ96622.1"/>
    <property type="molecule type" value="Genomic_DNA"/>
</dbReference>
<dbReference type="PANTHER" id="PTHR28004:SF2">
    <property type="entry name" value="D-SERINE DEHYDRATASE"/>
    <property type="match status" value="1"/>
</dbReference>
<accession>A0A381RXQ8</accession>
<dbReference type="InterPro" id="IPR029066">
    <property type="entry name" value="PLP-binding_barrel"/>
</dbReference>
<protein>
    <recommendedName>
        <fullName evidence="3">D-serine dehydratase-like domain-containing protein</fullName>
    </recommendedName>
</protein>
<comment type="similarity">
    <text evidence="1">Belongs to the DSD1 family.</text>
</comment>
<proteinExistence type="inferred from homology"/>
<dbReference type="Pfam" id="PF14031">
    <property type="entry name" value="D-ser_dehydrat"/>
    <property type="match status" value="1"/>
</dbReference>
<dbReference type="InterPro" id="IPR026956">
    <property type="entry name" value="D-ser_dehydrat-like_dom"/>
</dbReference>
<evidence type="ECO:0000256" key="1">
    <source>
        <dbReference type="ARBA" id="ARBA00005323"/>
    </source>
</evidence>
<organism evidence="4">
    <name type="scientific">marine metagenome</name>
    <dbReference type="NCBI Taxonomy" id="408172"/>
    <lineage>
        <taxon>unclassified sequences</taxon>
        <taxon>metagenomes</taxon>
        <taxon>ecological metagenomes</taxon>
    </lineage>
</organism>
<evidence type="ECO:0000256" key="2">
    <source>
        <dbReference type="ARBA" id="ARBA00023239"/>
    </source>
</evidence>
<dbReference type="GO" id="GO:0008721">
    <property type="term" value="F:D-serine ammonia-lyase activity"/>
    <property type="evidence" value="ECO:0007669"/>
    <property type="project" value="TreeGrafter"/>
</dbReference>
<reference evidence="4" key="1">
    <citation type="submission" date="2018-05" db="EMBL/GenBank/DDBJ databases">
        <authorList>
            <person name="Lanie J.A."/>
            <person name="Ng W.-L."/>
            <person name="Kazmierczak K.M."/>
            <person name="Andrzejewski T.M."/>
            <person name="Davidsen T.M."/>
            <person name="Wayne K.J."/>
            <person name="Tettelin H."/>
            <person name="Glass J.I."/>
            <person name="Rusch D."/>
            <person name="Podicherti R."/>
            <person name="Tsui H.-C.T."/>
            <person name="Winkler M.E."/>
        </authorList>
    </citation>
    <scope>NUCLEOTIDE SEQUENCE</scope>
</reference>
<dbReference type="InterPro" id="IPR042208">
    <property type="entry name" value="D-ser_dehydrat-like_sf"/>
</dbReference>